<dbReference type="PROSITE" id="PS51764">
    <property type="entry name" value="GH26"/>
    <property type="match status" value="1"/>
</dbReference>
<evidence type="ECO:0000256" key="1">
    <source>
        <dbReference type="ARBA" id="ARBA00022801"/>
    </source>
</evidence>
<dbReference type="InterPro" id="IPR017853">
    <property type="entry name" value="GH"/>
</dbReference>
<dbReference type="Gene3D" id="3.20.20.80">
    <property type="entry name" value="Glycosidases"/>
    <property type="match status" value="1"/>
</dbReference>
<name>A0A372JJK2_9ACTN</name>
<reference evidence="7 8" key="1">
    <citation type="submission" date="2018-08" db="EMBL/GenBank/DDBJ databases">
        <title>Actinomadura jelena sp. nov., a novel Actinomycete isolated from soil in Chad.</title>
        <authorList>
            <person name="Shi L."/>
        </authorList>
    </citation>
    <scope>NUCLEOTIDE SEQUENCE [LARGE SCALE GENOMIC DNA]</scope>
    <source>
        <strain evidence="7 8">NEAU-G17</strain>
    </source>
</reference>
<evidence type="ECO:0000256" key="5">
    <source>
        <dbReference type="SAM" id="SignalP"/>
    </source>
</evidence>
<evidence type="ECO:0000313" key="8">
    <source>
        <dbReference type="Proteomes" id="UP000261811"/>
    </source>
</evidence>
<dbReference type="InterPro" id="IPR022790">
    <property type="entry name" value="GH26_dom"/>
</dbReference>
<feature type="chain" id="PRO_5039420096" evidence="5">
    <location>
        <begin position="27"/>
        <end position="345"/>
    </location>
</feature>
<accession>A0A372JJK2</accession>
<evidence type="ECO:0000256" key="4">
    <source>
        <dbReference type="SAM" id="MobiDB-lite"/>
    </source>
</evidence>
<feature type="domain" description="GH26" evidence="6">
    <location>
        <begin position="5"/>
        <end position="345"/>
    </location>
</feature>
<dbReference type="OrthoDB" id="3684589at2"/>
<keyword evidence="5" id="KW-0732">Signal</keyword>
<dbReference type="EMBL" id="QURH01000300">
    <property type="protein sequence ID" value="RFU40203.1"/>
    <property type="molecule type" value="Genomic_DNA"/>
</dbReference>
<keyword evidence="2 3" id="KW-0326">Glycosidase</keyword>
<feature type="active site" description="Proton donor" evidence="3">
    <location>
        <position position="179"/>
    </location>
</feature>
<gene>
    <name evidence="7" type="ORF">DZF91_18405</name>
</gene>
<feature type="region of interest" description="Disordered" evidence="4">
    <location>
        <begin position="26"/>
        <end position="63"/>
    </location>
</feature>
<comment type="similarity">
    <text evidence="3">Belongs to the glycosyl hydrolase 26 family.</text>
</comment>
<dbReference type="Proteomes" id="UP000261811">
    <property type="component" value="Unassembled WGS sequence"/>
</dbReference>
<evidence type="ECO:0000313" key="7">
    <source>
        <dbReference type="EMBL" id="RFU40203.1"/>
    </source>
</evidence>
<evidence type="ECO:0000256" key="3">
    <source>
        <dbReference type="PROSITE-ProRule" id="PRU01100"/>
    </source>
</evidence>
<protein>
    <submittedName>
        <fullName evidence="7">Glycosyl hydrolase family 26</fullName>
    </submittedName>
</protein>
<sequence length="345" mass="37179">MLGAVSLTTVAALLVLGAGAPFRTSAQRAGADQPGADQPGADQPGADRRGAGPPAHATPLGAFLGSGAEGVERMEAFERWLGSPVDVGRTYLPGDGWEGIEGPPGILDPWTAWKRAHPEKLLVINVPMLPGNEDGAADGTVAAMLAEGAGGAYDRHFRELAGRLTRGGANDAVIIPGWEMNGGTYTSRCAPDPTAWRAYWRRVVAAMRSAPGARFRFDFTANRGRDTIPWPDCYPGDDVVDIIGSDNYDQPEGADFGQFISEPYGLDYQAEFAKKHKKPLSFPEWGMFRNSDNPTFVSEMHHWMTTHSVAYQSITDYCPHGVWGCAQNPRSSAEYRRLFGGRGAP</sequence>
<dbReference type="SUPFAM" id="SSF51445">
    <property type="entry name" value="(Trans)glycosidases"/>
    <property type="match status" value="1"/>
</dbReference>
<organism evidence="7 8">
    <name type="scientific">Actinomadura logoneensis</name>
    <dbReference type="NCBI Taxonomy" id="2293572"/>
    <lineage>
        <taxon>Bacteria</taxon>
        <taxon>Bacillati</taxon>
        <taxon>Actinomycetota</taxon>
        <taxon>Actinomycetes</taxon>
        <taxon>Streptosporangiales</taxon>
        <taxon>Thermomonosporaceae</taxon>
        <taxon>Actinomadura</taxon>
    </lineage>
</organism>
<proteinExistence type="inferred from homology"/>
<dbReference type="AlphaFoldDB" id="A0A372JJK2"/>
<dbReference type="GO" id="GO:0004553">
    <property type="term" value="F:hydrolase activity, hydrolyzing O-glycosyl compounds"/>
    <property type="evidence" value="ECO:0007669"/>
    <property type="project" value="InterPro"/>
</dbReference>
<feature type="signal peptide" evidence="5">
    <location>
        <begin position="1"/>
        <end position="26"/>
    </location>
</feature>
<evidence type="ECO:0000256" key="2">
    <source>
        <dbReference type="ARBA" id="ARBA00023295"/>
    </source>
</evidence>
<keyword evidence="8" id="KW-1185">Reference proteome</keyword>
<comment type="caution">
    <text evidence="7">The sequence shown here is derived from an EMBL/GenBank/DDBJ whole genome shotgun (WGS) entry which is preliminary data.</text>
</comment>
<evidence type="ECO:0000259" key="6">
    <source>
        <dbReference type="PROSITE" id="PS51764"/>
    </source>
</evidence>
<feature type="active site" description="Nucleophile" evidence="3">
    <location>
        <position position="284"/>
    </location>
</feature>
<keyword evidence="1 3" id="KW-0378">Hydrolase</keyword>